<evidence type="ECO:0000256" key="7">
    <source>
        <dbReference type="ARBA" id="ARBA00022741"/>
    </source>
</evidence>
<keyword evidence="7" id="KW-0547">Nucleotide-binding</keyword>
<dbReference type="CDD" id="cd00776">
    <property type="entry name" value="AsxRS_core"/>
    <property type="match status" value="1"/>
</dbReference>
<dbReference type="GO" id="GO:0006422">
    <property type="term" value="P:aspartyl-tRNA aminoacylation"/>
    <property type="evidence" value="ECO:0007669"/>
    <property type="project" value="InterPro"/>
</dbReference>
<dbReference type="NCBIfam" id="TIGR00458">
    <property type="entry name" value="aspS_nondisc"/>
    <property type="match status" value="1"/>
</dbReference>
<organism evidence="15 16">
    <name type="scientific">Mortierella hygrophila</name>
    <dbReference type="NCBI Taxonomy" id="979708"/>
    <lineage>
        <taxon>Eukaryota</taxon>
        <taxon>Fungi</taxon>
        <taxon>Fungi incertae sedis</taxon>
        <taxon>Mucoromycota</taxon>
        <taxon>Mortierellomycotina</taxon>
        <taxon>Mortierellomycetes</taxon>
        <taxon>Mortierellales</taxon>
        <taxon>Mortierellaceae</taxon>
        <taxon>Mortierella</taxon>
    </lineage>
</organism>
<keyword evidence="13" id="KW-0175">Coiled coil</keyword>
<evidence type="ECO:0000256" key="12">
    <source>
        <dbReference type="ARBA" id="ARBA00047904"/>
    </source>
</evidence>
<dbReference type="GO" id="GO:0005524">
    <property type="term" value="F:ATP binding"/>
    <property type="evidence" value="ECO:0007669"/>
    <property type="project" value="UniProtKB-KW"/>
</dbReference>
<evidence type="ECO:0000256" key="10">
    <source>
        <dbReference type="ARBA" id="ARBA00023146"/>
    </source>
</evidence>
<reference evidence="15" key="1">
    <citation type="journal article" date="2020" name="Fungal Divers.">
        <title>Resolving the Mortierellaceae phylogeny through synthesis of multi-gene phylogenetics and phylogenomics.</title>
        <authorList>
            <person name="Vandepol N."/>
            <person name="Liber J."/>
            <person name="Desiro A."/>
            <person name="Na H."/>
            <person name="Kennedy M."/>
            <person name="Barry K."/>
            <person name="Grigoriev I.V."/>
            <person name="Miller A.N."/>
            <person name="O'Donnell K."/>
            <person name="Stajich J.E."/>
            <person name="Bonito G."/>
        </authorList>
    </citation>
    <scope>NUCLEOTIDE SEQUENCE</scope>
    <source>
        <strain evidence="15">NRRL 2591</strain>
    </source>
</reference>
<keyword evidence="16" id="KW-1185">Reference proteome</keyword>
<protein>
    <recommendedName>
        <fullName evidence="4">Aspartate--tRNA ligase, cytoplasmic</fullName>
        <ecNumber evidence="3">6.1.1.12</ecNumber>
    </recommendedName>
    <alternativeName>
        <fullName evidence="11">Aspartyl-tRNA synthetase</fullName>
    </alternativeName>
</protein>
<dbReference type="InterPro" id="IPR006195">
    <property type="entry name" value="aa-tRNA-synth_II"/>
</dbReference>
<evidence type="ECO:0000256" key="11">
    <source>
        <dbReference type="ARBA" id="ARBA00033155"/>
    </source>
</evidence>
<dbReference type="Pfam" id="PF01336">
    <property type="entry name" value="tRNA_anti-codon"/>
    <property type="match status" value="1"/>
</dbReference>
<dbReference type="GO" id="GO:0003723">
    <property type="term" value="F:RNA binding"/>
    <property type="evidence" value="ECO:0007669"/>
    <property type="project" value="TreeGrafter"/>
</dbReference>
<keyword evidence="5" id="KW-0963">Cytoplasm</keyword>
<dbReference type="Gene3D" id="3.30.930.10">
    <property type="entry name" value="Bira Bifunctional Protein, Domain 2"/>
    <property type="match status" value="1"/>
</dbReference>
<dbReference type="InterPro" id="IPR004364">
    <property type="entry name" value="Aa-tRNA-synt_II"/>
</dbReference>
<dbReference type="AlphaFoldDB" id="A0A9P6K2G7"/>
<dbReference type="InterPro" id="IPR004523">
    <property type="entry name" value="Asp-tRNA_synthase_2"/>
</dbReference>
<dbReference type="PROSITE" id="PS50862">
    <property type="entry name" value="AA_TRNA_LIGASE_II"/>
    <property type="match status" value="1"/>
</dbReference>
<dbReference type="NCBIfam" id="NF003483">
    <property type="entry name" value="PRK05159.1"/>
    <property type="match status" value="1"/>
</dbReference>
<proteinExistence type="inferred from homology"/>
<evidence type="ECO:0000256" key="8">
    <source>
        <dbReference type="ARBA" id="ARBA00022840"/>
    </source>
</evidence>
<keyword evidence="10" id="KW-0030">Aminoacyl-tRNA synthetase</keyword>
<dbReference type="CDD" id="cd04320">
    <property type="entry name" value="AspRS_cyto_N"/>
    <property type="match status" value="1"/>
</dbReference>
<dbReference type="FunFam" id="3.30.930.10:FF:000013">
    <property type="entry name" value="Aspartate--tRNA ligase, cytoplasmic"/>
    <property type="match status" value="1"/>
</dbReference>
<dbReference type="InterPro" id="IPR004365">
    <property type="entry name" value="NA-bd_OB_tRNA"/>
</dbReference>
<dbReference type="InterPro" id="IPR045864">
    <property type="entry name" value="aa-tRNA-synth_II/BPL/LPL"/>
</dbReference>
<dbReference type="SUPFAM" id="SSF55681">
    <property type="entry name" value="Class II aaRS and biotin synthetases"/>
    <property type="match status" value="1"/>
</dbReference>
<evidence type="ECO:0000256" key="4">
    <source>
        <dbReference type="ARBA" id="ARBA00018853"/>
    </source>
</evidence>
<dbReference type="InterPro" id="IPR002312">
    <property type="entry name" value="Asp/Asn-tRNA-synth_IIb"/>
</dbReference>
<dbReference type="HAMAP" id="MF_02075">
    <property type="entry name" value="Asp_tRNA_synth_type2"/>
    <property type="match status" value="1"/>
</dbReference>
<evidence type="ECO:0000256" key="3">
    <source>
        <dbReference type="ARBA" id="ARBA00012841"/>
    </source>
</evidence>
<comment type="similarity">
    <text evidence="2">Belongs to the class-II aminoacyl-tRNA synthetase family. Type 2 subfamily.</text>
</comment>
<evidence type="ECO:0000313" key="16">
    <source>
        <dbReference type="Proteomes" id="UP000723463"/>
    </source>
</evidence>
<gene>
    <name evidence="15" type="primary">DPS1</name>
    <name evidence="15" type="ORF">EC957_001316</name>
</gene>
<evidence type="ECO:0000256" key="1">
    <source>
        <dbReference type="ARBA" id="ARBA00004496"/>
    </source>
</evidence>
<dbReference type="GO" id="GO:0004815">
    <property type="term" value="F:aspartate-tRNA ligase activity"/>
    <property type="evidence" value="ECO:0007669"/>
    <property type="project" value="UniProtKB-EC"/>
</dbReference>
<evidence type="ECO:0000259" key="14">
    <source>
        <dbReference type="PROSITE" id="PS50862"/>
    </source>
</evidence>
<comment type="subcellular location">
    <subcellularLocation>
        <location evidence="1">Cytoplasm</location>
    </subcellularLocation>
</comment>
<accession>A0A9P6K2G7</accession>
<keyword evidence="8" id="KW-0067">ATP-binding</keyword>
<dbReference type="FunFam" id="2.40.50.140:FF:000132">
    <property type="entry name" value="Aspartyl-tRNA synthetase, cytoplasmic"/>
    <property type="match status" value="1"/>
</dbReference>
<dbReference type="InterPro" id="IPR012340">
    <property type="entry name" value="NA-bd_OB-fold"/>
</dbReference>
<evidence type="ECO:0000256" key="5">
    <source>
        <dbReference type="ARBA" id="ARBA00022490"/>
    </source>
</evidence>
<evidence type="ECO:0000256" key="6">
    <source>
        <dbReference type="ARBA" id="ARBA00022598"/>
    </source>
</evidence>
<dbReference type="Gene3D" id="2.40.50.140">
    <property type="entry name" value="Nucleic acid-binding proteins"/>
    <property type="match status" value="1"/>
</dbReference>
<evidence type="ECO:0000256" key="2">
    <source>
        <dbReference type="ARBA" id="ARBA00005312"/>
    </source>
</evidence>
<dbReference type="Pfam" id="PF00152">
    <property type="entry name" value="tRNA-synt_2"/>
    <property type="match status" value="1"/>
</dbReference>
<dbReference type="Proteomes" id="UP000723463">
    <property type="component" value="Unassembled WGS sequence"/>
</dbReference>
<evidence type="ECO:0000256" key="9">
    <source>
        <dbReference type="ARBA" id="ARBA00022917"/>
    </source>
</evidence>
<dbReference type="GO" id="GO:0005829">
    <property type="term" value="C:cytosol"/>
    <property type="evidence" value="ECO:0007669"/>
    <property type="project" value="TreeGrafter"/>
</dbReference>
<evidence type="ECO:0000313" key="15">
    <source>
        <dbReference type="EMBL" id="KAF9543032.1"/>
    </source>
</evidence>
<name>A0A9P6K2G7_9FUNG</name>
<dbReference type="SUPFAM" id="SSF50249">
    <property type="entry name" value="Nucleic acid-binding proteins"/>
    <property type="match status" value="1"/>
</dbReference>
<feature type="domain" description="Aminoacyl-transfer RNA synthetases class-II family profile" evidence="14">
    <location>
        <begin position="317"/>
        <end position="622"/>
    </location>
</feature>
<sequence>MAENAAIAEITKKVEEVILEYVNTSPTAKATTTATPLPRTTPFWIIDTSLMSLIHSRFVGTGSNHPQPNTSVAYMSPTFLFSLTFALCAIVSIMLSEHGQPLSKNALKKLEKEKLKKERAEKDALARAAQAAAKASATVDYSKDVYGKQAINQSADRPGRKHERLTDINANRAGEKVWIRARVQTSRPTGNKMCFFQFRQSSATIQGLVVFDETAISKQMVKFAQNIPSESIVLVEGIIAKPLEPVKSCTVQDAEITISQLFVTSEAQGRLPFNLEDASRPEAEFEREDTQFSKVSLHTRLENRVFDFRTITNQAIFRVQAGVCKLFRDFLDSKGFMEIHTPKIIGAASEGGANVFKVKYFDTDAYLAQSPQFYKQMVVCGDFERVYEVGSVFRAENSFTHRHMTEFMGLDLEMAFEEHYHEILDVFDELFVYIFKGLEEKYAAELEIVHRQYPFEKFQYLPKTLRLEYKDAVALLRENGVEMGDFDDLSTETERKLGQLVKEKYHTDFFMLDKFPLAVRPFYTMPDPKNPGYSNSYDFFMRGEEILSGAQRIHDAELLIKRAKEHEVDPESVKHYVDAFRMGAPPHGGGGIGLERVIFFYLNLGNIRRVSMFPRDPKRLFP</sequence>
<feature type="coiled-coil region" evidence="13">
    <location>
        <begin position="103"/>
        <end position="135"/>
    </location>
</feature>
<comment type="catalytic activity">
    <reaction evidence="12">
        <text>tRNA(Asp) + L-aspartate + ATP = L-aspartyl-tRNA(Asp) + AMP + diphosphate</text>
        <dbReference type="Rhea" id="RHEA:19649"/>
        <dbReference type="Rhea" id="RHEA-COMP:9660"/>
        <dbReference type="Rhea" id="RHEA-COMP:9678"/>
        <dbReference type="ChEBI" id="CHEBI:29991"/>
        <dbReference type="ChEBI" id="CHEBI:30616"/>
        <dbReference type="ChEBI" id="CHEBI:33019"/>
        <dbReference type="ChEBI" id="CHEBI:78442"/>
        <dbReference type="ChEBI" id="CHEBI:78516"/>
        <dbReference type="ChEBI" id="CHEBI:456215"/>
        <dbReference type="EC" id="6.1.1.12"/>
    </reaction>
</comment>
<evidence type="ECO:0000256" key="13">
    <source>
        <dbReference type="SAM" id="Coils"/>
    </source>
</evidence>
<comment type="caution">
    <text evidence="15">The sequence shown here is derived from an EMBL/GenBank/DDBJ whole genome shotgun (WGS) entry which is preliminary data.</text>
</comment>
<dbReference type="GO" id="GO:0017101">
    <property type="term" value="C:aminoacyl-tRNA synthetase multienzyme complex"/>
    <property type="evidence" value="ECO:0007669"/>
    <property type="project" value="TreeGrafter"/>
</dbReference>
<keyword evidence="9" id="KW-0648">Protein biosynthesis</keyword>
<dbReference type="PANTHER" id="PTHR43450:SF1">
    <property type="entry name" value="ASPARTATE--TRNA LIGASE, CYTOPLASMIC"/>
    <property type="match status" value="1"/>
</dbReference>
<dbReference type="EMBL" id="JAAAXW010000123">
    <property type="protein sequence ID" value="KAF9543032.1"/>
    <property type="molecule type" value="Genomic_DNA"/>
</dbReference>
<dbReference type="EC" id="6.1.1.12" evidence="3"/>
<dbReference type="PRINTS" id="PR01042">
    <property type="entry name" value="TRNASYNTHASP"/>
</dbReference>
<dbReference type="PANTHER" id="PTHR43450">
    <property type="entry name" value="ASPARTYL-TRNA SYNTHETASE"/>
    <property type="match status" value="1"/>
</dbReference>
<keyword evidence="6 15" id="KW-0436">Ligase</keyword>